<evidence type="ECO:0000259" key="1">
    <source>
        <dbReference type="Pfam" id="PF03781"/>
    </source>
</evidence>
<organism evidence="3">
    <name type="scientific">Myoviridae sp. ctgXa1</name>
    <dbReference type="NCBI Taxonomy" id="2827700"/>
    <lineage>
        <taxon>Viruses</taxon>
        <taxon>Duplodnaviria</taxon>
        <taxon>Heunggongvirae</taxon>
        <taxon>Uroviricota</taxon>
        <taxon>Caudoviricetes</taxon>
    </lineage>
</organism>
<dbReference type="InterPro" id="IPR016187">
    <property type="entry name" value="CTDL_fold"/>
</dbReference>
<dbReference type="SUPFAM" id="SSF141658">
    <property type="entry name" value="Bacteriophage trimeric proteins domain"/>
    <property type="match status" value="1"/>
</dbReference>
<dbReference type="Pfam" id="PF03781">
    <property type="entry name" value="FGE-sulfatase"/>
    <property type="match status" value="1"/>
</dbReference>
<feature type="domain" description="Major tropism determinant second" evidence="2">
    <location>
        <begin position="34"/>
        <end position="144"/>
    </location>
</feature>
<dbReference type="InterPro" id="IPR005532">
    <property type="entry name" value="SUMF_dom"/>
</dbReference>
<dbReference type="EMBL" id="BK032760">
    <property type="protein sequence ID" value="DAF58958.1"/>
    <property type="molecule type" value="Genomic_DNA"/>
</dbReference>
<feature type="domain" description="Sulfatase-modifying factor enzyme-like" evidence="1">
    <location>
        <begin position="194"/>
        <end position="312"/>
    </location>
</feature>
<dbReference type="Pfam" id="PF21916">
    <property type="entry name" value="mtd_2nd"/>
    <property type="match status" value="1"/>
</dbReference>
<reference evidence="3" key="1">
    <citation type="journal article" date="2021" name="Proc. Natl. Acad. Sci. U.S.A.">
        <title>A Catalog of Tens of Thousands of Viruses from Human Metagenomes Reveals Hidden Associations with Chronic Diseases.</title>
        <authorList>
            <person name="Tisza M.J."/>
            <person name="Buck C.B."/>
        </authorList>
    </citation>
    <scope>NUCLEOTIDE SEQUENCE</scope>
    <source>
        <strain evidence="3">CtgXa1</strain>
    </source>
</reference>
<evidence type="ECO:0000313" key="3">
    <source>
        <dbReference type="EMBL" id="DAF58958.1"/>
    </source>
</evidence>
<evidence type="ECO:0000259" key="2">
    <source>
        <dbReference type="Pfam" id="PF21916"/>
    </source>
</evidence>
<dbReference type="SUPFAM" id="SSF56436">
    <property type="entry name" value="C-type lectin-like"/>
    <property type="match status" value="1"/>
</dbReference>
<accession>A0A8S5T6T2</accession>
<proteinExistence type="predicted"/>
<dbReference type="InterPro" id="IPR054114">
    <property type="entry name" value="Mtd_2nd"/>
</dbReference>
<sequence>MSRFLVDSLTDKRALLNCKVFGALSDVVAPVKKYLDANAAKQITVFADCVFALTGGGVFRTQNAVLTEANLDSGTFTVGSDYYVYLCDPGSDADEIYIISKNSTYPSGYNADTSRKIGGFHFGKCRKSLSVSDVYDGIVPASVWTLLWRPACSPEAMVYIGGGTWLDIYINSDDANGGLLSKYNATPITGTEGLNWYIAQERLRRVGKRMPSYGEWCKGAEGSPQGLDASNANGWTATSNTARQLTGYVANATSLLGLRDCAGNVWEWLDELCLEPTASSWNWYDVVPGYGQIYMPSDTALLALFAGGLWYDGAHCGARTVYCSDYPWHVSANVGVRGACDAV</sequence>
<name>A0A8S5T6T2_9CAUD</name>
<protein>
    <submittedName>
        <fullName evidence="3">Major tropism determinant</fullName>
    </submittedName>
</protein>
<dbReference type="Gene3D" id="2.80.20.10">
    <property type="entry name" value="Tail fiber receptor-binding protein"/>
    <property type="match status" value="1"/>
</dbReference>